<evidence type="ECO:0000313" key="2">
    <source>
        <dbReference type="Proteomes" id="UP000275078"/>
    </source>
</evidence>
<reference evidence="1 2" key="1">
    <citation type="journal article" date="2018" name="Nat. Ecol. Evol.">
        <title>Pezizomycetes genomes reveal the molecular basis of ectomycorrhizal truffle lifestyle.</title>
        <authorList>
            <person name="Murat C."/>
            <person name="Payen T."/>
            <person name="Noel B."/>
            <person name="Kuo A."/>
            <person name="Morin E."/>
            <person name="Chen J."/>
            <person name="Kohler A."/>
            <person name="Krizsan K."/>
            <person name="Balestrini R."/>
            <person name="Da Silva C."/>
            <person name="Montanini B."/>
            <person name="Hainaut M."/>
            <person name="Levati E."/>
            <person name="Barry K.W."/>
            <person name="Belfiori B."/>
            <person name="Cichocki N."/>
            <person name="Clum A."/>
            <person name="Dockter R.B."/>
            <person name="Fauchery L."/>
            <person name="Guy J."/>
            <person name="Iotti M."/>
            <person name="Le Tacon F."/>
            <person name="Lindquist E.A."/>
            <person name="Lipzen A."/>
            <person name="Malagnac F."/>
            <person name="Mello A."/>
            <person name="Molinier V."/>
            <person name="Miyauchi S."/>
            <person name="Poulain J."/>
            <person name="Riccioni C."/>
            <person name="Rubini A."/>
            <person name="Sitrit Y."/>
            <person name="Splivallo R."/>
            <person name="Traeger S."/>
            <person name="Wang M."/>
            <person name="Zifcakova L."/>
            <person name="Wipf D."/>
            <person name="Zambonelli A."/>
            <person name="Paolocci F."/>
            <person name="Nowrousian M."/>
            <person name="Ottonello S."/>
            <person name="Baldrian P."/>
            <person name="Spatafora J.W."/>
            <person name="Henrissat B."/>
            <person name="Nagy L.G."/>
            <person name="Aury J.M."/>
            <person name="Wincker P."/>
            <person name="Grigoriev I.V."/>
            <person name="Bonfante P."/>
            <person name="Martin F.M."/>
        </authorList>
    </citation>
    <scope>NUCLEOTIDE SEQUENCE [LARGE SCALE GENOMIC DNA]</scope>
    <source>
        <strain evidence="1 2">RN42</strain>
    </source>
</reference>
<name>A0A3N4HAA1_ASCIM</name>
<proteinExistence type="predicted"/>
<dbReference type="Proteomes" id="UP000275078">
    <property type="component" value="Unassembled WGS sequence"/>
</dbReference>
<dbReference type="EMBL" id="ML120041">
    <property type="protein sequence ID" value="RPA70827.1"/>
    <property type="molecule type" value="Genomic_DNA"/>
</dbReference>
<gene>
    <name evidence="1" type="ORF">BJ508DRAFT_336746</name>
</gene>
<keyword evidence="2" id="KW-1185">Reference proteome</keyword>
<dbReference type="AlphaFoldDB" id="A0A3N4HAA1"/>
<protein>
    <submittedName>
        <fullName evidence="1">Uncharacterized protein</fullName>
    </submittedName>
</protein>
<accession>A0A3N4HAA1</accession>
<organism evidence="1 2">
    <name type="scientific">Ascobolus immersus RN42</name>
    <dbReference type="NCBI Taxonomy" id="1160509"/>
    <lineage>
        <taxon>Eukaryota</taxon>
        <taxon>Fungi</taxon>
        <taxon>Dikarya</taxon>
        <taxon>Ascomycota</taxon>
        <taxon>Pezizomycotina</taxon>
        <taxon>Pezizomycetes</taxon>
        <taxon>Pezizales</taxon>
        <taxon>Ascobolaceae</taxon>
        <taxon>Ascobolus</taxon>
    </lineage>
</organism>
<evidence type="ECO:0000313" key="1">
    <source>
        <dbReference type="EMBL" id="RPA70827.1"/>
    </source>
</evidence>
<sequence length="201" mass="22663">MALVHSLRLERIHGIISTEVIPGLEASPFMALRIRKHVFQSEELENHIIRCTAGENFRNALPRANFVVYEQPRPTHGGAVAVNPIMGTKTIGQLKCFFRVRFPPPPGKTPSKSDYLKFAAIHPMEQLKMTDSQIRRAMPVFQFSKKDLLVIRIGAISCAACVVRIGSRRHNIPTSPGELWSLADRVVFNTKVDLDTFHAFY</sequence>